<keyword evidence="4 5" id="KW-0472">Membrane</keyword>
<dbReference type="Pfam" id="PF01490">
    <property type="entry name" value="Aa_trans"/>
    <property type="match status" value="1"/>
</dbReference>
<accession>A0AA36HCH8</accession>
<proteinExistence type="predicted"/>
<comment type="subcellular location">
    <subcellularLocation>
        <location evidence="1">Membrane</location>
        <topology evidence="1">Multi-pass membrane protein</topology>
    </subcellularLocation>
</comment>
<evidence type="ECO:0000256" key="3">
    <source>
        <dbReference type="ARBA" id="ARBA00022989"/>
    </source>
</evidence>
<evidence type="ECO:0000313" key="7">
    <source>
        <dbReference type="EMBL" id="CAJ0608221.1"/>
    </source>
</evidence>
<keyword evidence="8" id="KW-1185">Reference proteome</keyword>
<feature type="domain" description="Amino acid transporter transmembrane" evidence="6">
    <location>
        <begin position="7"/>
        <end position="167"/>
    </location>
</feature>
<evidence type="ECO:0000313" key="8">
    <source>
        <dbReference type="Proteomes" id="UP001176961"/>
    </source>
</evidence>
<comment type="caution">
    <text evidence="7">The sequence shown here is derived from an EMBL/GenBank/DDBJ whole genome shotgun (WGS) entry which is preliminary data.</text>
</comment>
<dbReference type="AlphaFoldDB" id="A0AA36HCH8"/>
<keyword evidence="3 5" id="KW-1133">Transmembrane helix</keyword>
<dbReference type="GO" id="GO:0015179">
    <property type="term" value="F:L-amino acid transmembrane transporter activity"/>
    <property type="evidence" value="ECO:0007669"/>
    <property type="project" value="TreeGrafter"/>
</dbReference>
<dbReference type="Proteomes" id="UP001176961">
    <property type="component" value="Unassembled WGS sequence"/>
</dbReference>
<feature type="transmembrane region" description="Helical" evidence="5">
    <location>
        <begin position="110"/>
        <end position="129"/>
    </location>
</feature>
<gene>
    <name evidence="7" type="ORF">CYNAS_LOCUS20204</name>
</gene>
<evidence type="ECO:0000256" key="4">
    <source>
        <dbReference type="ARBA" id="ARBA00023136"/>
    </source>
</evidence>
<reference evidence="7" key="1">
    <citation type="submission" date="2023-07" db="EMBL/GenBank/DDBJ databases">
        <authorList>
            <consortium name="CYATHOMIX"/>
        </authorList>
    </citation>
    <scope>NUCLEOTIDE SEQUENCE</scope>
    <source>
        <strain evidence="7">N/A</strain>
    </source>
</reference>
<dbReference type="EMBL" id="CATQJL010000316">
    <property type="protein sequence ID" value="CAJ0608221.1"/>
    <property type="molecule type" value="Genomic_DNA"/>
</dbReference>
<name>A0AA36HCH8_CYLNA</name>
<dbReference type="PANTHER" id="PTHR22950:SF349">
    <property type="entry name" value="AMINO ACID TRANSPORTER TRANSMEMBRANE DOMAIN-CONTAINING PROTEIN"/>
    <property type="match status" value="1"/>
</dbReference>
<dbReference type="InterPro" id="IPR013057">
    <property type="entry name" value="AA_transpt_TM"/>
</dbReference>
<protein>
    <recommendedName>
        <fullName evidence="6">Amino acid transporter transmembrane domain-containing protein</fullName>
    </recommendedName>
</protein>
<evidence type="ECO:0000259" key="6">
    <source>
        <dbReference type="Pfam" id="PF01490"/>
    </source>
</evidence>
<evidence type="ECO:0000256" key="2">
    <source>
        <dbReference type="ARBA" id="ARBA00022692"/>
    </source>
</evidence>
<dbReference type="GO" id="GO:0005774">
    <property type="term" value="C:vacuolar membrane"/>
    <property type="evidence" value="ECO:0007669"/>
    <property type="project" value="TreeGrafter"/>
</dbReference>
<evidence type="ECO:0000256" key="5">
    <source>
        <dbReference type="SAM" id="Phobius"/>
    </source>
</evidence>
<sequence length="170" mass="18787">MITSVGIILGELISSKHIPTRDLPAVVDFSGIVLSAGSIMYALEGQAMVLPVENKMKYPQDMGGFNGVLSTGVSLVTIVYAACGFYGFITYGDDLQASITLNLSNSPLNISVKVMLICVVYTSFLIQQYPLVELLWPMAKEPLRERKVSRSYIIGLEYCFRFSIVFLVRE</sequence>
<organism evidence="7 8">
    <name type="scientific">Cylicocyclus nassatus</name>
    <name type="common">Nematode worm</name>
    <dbReference type="NCBI Taxonomy" id="53992"/>
    <lineage>
        <taxon>Eukaryota</taxon>
        <taxon>Metazoa</taxon>
        <taxon>Ecdysozoa</taxon>
        <taxon>Nematoda</taxon>
        <taxon>Chromadorea</taxon>
        <taxon>Rhabditida</taxon>
        <taxon>Rhabditina</taxon>
        <taxon>Rhabditomorpha</taxon>
        <taxon>Strongyloidea</taxon>
        <taxon>Strongylidae</taxon>
        <taxon>Cylicocyclus</taxon>
    </lineage>
</organism>
<feature type="transmembrane region" description="Helical" evidence="5">
    <location>
        <begin position="63"/>
        <end position="89"/>
    </location>
</feature>
<feature type="transmembrane region" description="Helical" evidence="5">
    <location>
        <begin position="23"/>
        <end position="43"/>
    </location>
</feature>
<evidence type="ECO:0000256" key="1">
    <source>
        <dbReference type="ARBA" id="ARBA00004141"/>
    </source>
</evidence>
<dbReference type="PANTHER" id="PTHR22950">
    <property type="entry name" value="AMINO ACID TRANSPORTER"/>
    <property type="match status" value="1"/>
</dbReference>
<keyword evidence="2 5" id="KW-0812">Transmembrane</keyword>